<name>A0ACB7CHB6_9ASCO</name>
<dbReference type="Proteomes" id="UP000768646">
    <property type="component" value="Unassembled WGS sequence"/>
</dbReference>
<keyword evidence="2" id="KW-1185">Reference proteome</keyword>
<dbReference type="EMBL" id="JABTEG010000001">
    <property type="protein sequence ID" value="KAG4306177.1"/>
    <property type="molecule type" value="Genomic_DNA"/>
</dbReference>
<organism evidence="1 2">
    <name type="scientific">Pneumocystis oryctolagi</name>
    <dbReference type="NCBI Taxonomy" id="42067"/>
    <lineage>
        <taxon>Eukaryota</taxon>
        <taxon>Fungi</taxon>
        <taxon>Dikarya</taxon>
        <taxon>Ascomycota</taxon>
        <taxon>Taphrinomycotina</taxon>
        <taxon>Pneumocystomycetes</taxon>
        <taxon>Pneumocystaceae</taxon>
        <taxon>Pneumocystis</taxon>
    </lineage>
</organism>
<comment type="caution">
    <text evidence="1">The sequence shown here is derived from an EMBL/GenBank/DDBJ whole genome shotgun (WGS) entry which is preliminary data.</text>
</comment>
<evidence type="ECO:0000313" key="1">
    <source>
        <dbReference type="EMBL" id="KAG4306177.1"/>
    </source>
</evidence>
<evidence type="ECO:0000313" key="2">
    <source>
        <dbReference type="Proteomes" id="UP000768646"/>
    </source>
</evidence>
<reference evidence="1 2" key="1">
    <citation type="journal article" date="2021" name="Commun. Biol.">
        <title>Genomic insights into the host specific adaptation of the Pneumocystis genus.</title>
        <authorList>
            <person name="Cisse O.H."/>
            <person name="Ma L."/>
            <person name="Dekker J.P."/>
            <person name="Khil P.P."/>
            <person name="Youn J.-H."/>
            <person name="Brenchley J.M."/>
            <person name="Blair R."/>
            <person name="Pahar B."/>
            <person name="Chabe M."/>
            <person name="Van Rompay K.K.A."/>
            <person name="Keesler R."/>
            <person name="Sukura A."/>
            <person name="Hirsch V."/>
            <person name="Kutty G."/>
            <person name="Liu Y."/>
            <person name="Peng L."/>
            <person name="Chen J."/>
            <person name="Song J."/>
            <person name="Weissenbacher-Lang C."/>
            <person name="Xu J."/>
            <person name="Upham N.S."/>
            <person name="Stajich J.E."/>
            <person name="Cuomo C.A."/>
            <person name="Cushion M.T."/>
            <person name="Kovacs J.A."/>
        </authorList>
    </citation>
    <scope>NUCLEOTIDE SEQUENCE [LARGE SCALE GENOMIC DNA]</scope>
    <source>
        <strain evidence="1 2">RABM</strain>
    </source>
</reference>
<accession>A0ACB7CHB6</accession>
<proteinExistence type="predicted"/>
<protein>
    <submittedName>
        <fullName evidence="1">Uncharacterized protein</fullName>
    </submittedName>
</protein>
<sequence>MTARDHWQDVRHVVLDLQDLSIECCPGDHVVLYPCNPANDVEVLLECVGWSGIADMPLSIFSRRAGENALVSSGVTLRFLFTNVLDFLSVPHRSFFEFLVHFTDDENFVEKIRYFCTADGQEDLYNYVNRPRRTMLEVIQDFSPLNIPLDYIFDVFPVMRGRKFSIANSLKVNPGQIHLCIAIVKYKTVLKKFRYGVCTRWISTLSEGTEIKIGFSSGTLKKIESCSTPVVMVGPGTGVSPLRSLIQERIFEGCKNNVLFFGCRSEYKDFLFKDEWIEYCNNGNLTLFTAFSRDQDEKRYVQHVIEEKSEILYDYLYNQKGVFYLSGNSRLMPEAVKQSILNVLMKEGNFTVEQSNAYFLQMKKEGRYLQETWS</sequence>
<gene>
    <name evidence="1" type="ORF">PORY_000165</name>
</gene>